<gene>
    <name evidence="10" type="primary">klf1_0</name>
    <name evidence="10" type="ORF">LSUB1_G001088</name>
</gene>
<comment type="subcellular location">
    <subcellularLocation>
        <location evidence="1">Nucleus</location>
    </subcellularLocation>
</comment>
<dbReference type="AlphaFoldDB" id="A0A8H8RU95"/>
<protein>
    <submittedName>
        <fullName evidence="10">Zinc finger protein</fullName>
    </submittedName>
</protein>
<accession>A0A8H8RU95</accession>
<feature type="compositionally biased region" description="Polar residues" evidence="8">
    <location>
        <begin position="146"/>
        <end position="157"/>
    </location>
</feature>
<proteinExistence type="predicted"/>
<organism evidence="10 11">
    <name type="scientific">Lachnellula subtilissima</name>
    <dbReference type="NCBI Taxonomy" id="602034"/>
    <lineage>
        <taxon>Eukaryota</taxon>
        <taxon>Fungi</taxon>
        <taxon>Dikarya</taxon>
        <taxon>Ascomycota</taxon>
        <taxon>Pezizomycotina</taxon>
        <taxon>Leotiomycetes</taxon>
        <taxon>Helotiales</taxon>
        <taxon>Lachnaceae</taxon>
        <taxon>Lachnellula</taxon>
    </lineage>
</organism>
<feature type="compositionally biased region" description="Polar residues" evidence="8">
    <location>
        <begin position="120"/>
        <end position="138"/>
    </location>
</feature>
<dbReference type="Pfam" id="PF04082">
    <property type="entry name" value="Fungal_trans"/>
    <property type="match status" value="1"/>
</dbReference>
<keyword evidence="6" id="KW-0539">Nucleus</keyword>
<dbReference type="GO" id="GO:0005634">
    <property type="term" value="C:nucleus"/>
    <property type="evidence" value="ECO:0007669"/>
    <property type="project" value="UniProtKB-SubCell"/>
</dbReference>
<dbReference type="GO" id="GO:0006351">
    <property type="term" value="P:DNA-templated transcription"/>
    <property type="evidence" value="ECO:0007669"/>
    <property type="project" value="InterPro"/>
</dbReference>
<sequence length="972" mass="108706">MDNRQGNSTAHGQREGSHISNSLAVRKSPRESRKQYICTYENCNKSFTRSDHLQRHRLNHGTGKACPRCSVHFNRPDLLERHLARHRQKDEEAGGYGLGVVETRKRMWRDADGNIVTKRPTLSSNNPAATSQQNIANSENEHQTDTNDPSAASQQDMANFENEHQTASDSYADMTQNQEPPLTPRSMGSYSSGSDRRRTSTRGAVSEDQWALDVAANCNGDDPEMCDFLTNSSWGAQQPQSLSDIAPNPFDDMFNPDTASSFNMPFTTMNNYNWLFDGSGLEADMQMHAVAGPIQNQTYQPTPSSLFYARNASSNFNSTQSNGPMMQDMMPDTSCCTPTQIGGFSNQSQAVRMQIASERPSKRSNSAIETPTTASSSKHSRADESSLGNFSNQHSPRSDSQSSVSENGPPVGQENTSRSEATILDPFPTFSPNSRKTLPLIDEVTRNRVLDFIIQANPKTPEGTPISRGNSLLSLSAMQKYCDLFFSRFNVTYPLLHQPTFEPSRVETLLMVSVLLLGATYGDKAEHRLAVCIHDVLRSQIFSNAAFQAQPELWVLQTILLVECFGKSRAGQTQHDMAHLFHGLLINLIRRSDCQVVCHPRYDRTKDLESNWRFFVDVEQRKRLAYLCFLWDTQHAVLFSQSLCMSAFELRSSLPCNPASWEAECAEDWHKSYSRETETWFLSVLKLYVNPGSGTLPPHLNDLSRLLMLHGLMSLSWDMKRRDQTALGFVGTSAQEKQNRLAESYDAWKTDFDTYCMSMALSLKDNTAAKKDFTRFSTASIAIYHAAHIILNVEIIDLQIYAGASHIIGRPVTSGDYDRSRSIIKDWARKNESQAAARAAWHAAHLLRDGIMNLDSWDVNEVFHYPWCLYLATLTCWAFHFAASNNDDHESGNYRSKDVMRHDAAGGNSQAEMSALVSGMTSVGPDGLWKTVGKFSTTGLTATIARHLSTIRWAVVHEGLKILRGLVAEEGH</sequence>
<dbReference type="EMBL" id="QGMJ01000151">
    <property type="protein sequence ID" value="TVY41084.1"/>
    <property type="molecule type" value="Genomic_DNA"/>
</dbReference>
<evidence type="ECO:0000259" key="9">
    <source>
        <dbReference type="PROSITE" id="PS50157"/>
    </source>
</evidence>
<dbReference type="InterPro" id="IPR036236">
    <property type="entry name" value="Znf_C2H2_sf"/>
</dbReference>
<dbReference type="FunFam" id="3.30.160.60:FF:000072">
    <property type="entry name" value="zinc finger protein 143 isoform X1"/>
    <property type="match status" value="1"/>
</dbReference>
<dbReference type="InterPro" id="IPR013087">
    <property type="entry name" value="Znf_C2H2_type"/>
</dbReference>
<dbReference type="OrthoDB" id="1405595at2759"/>
<evidence type="ECO:0000256" key="1">
    <source>
        <dbReference type="ARBA" id="ARBA00004123"/>
    </source>
</evidence>
<feature type="region of interest" description="Disordered" evidence="8">
    <location>
        <begin position="1"/>
        <end position="30"/>
    </location>
</feature>
<feature type="compositionally biased region" description="Low complexity" evidence="8">
    <location>
        <begin position="184"/>
        <end position="193"/>
    </location>
</feature>
<evidence type="ECO:0000256" key="8">
    <source>
        <dbReference type="SAM" id="MobiDB-lite"/>
    </source>
</evidence>
<dbReference type="GO" id="GO:0008270">
    <property type="term" value="F:zinc ion binding"/>
    <property type="evidence" value="ECO:0007669"/>
    <property type="project" value="UniProtKB-KW"/>
</dbReference>
<comment type="caution">
    <text evidence="10">The sequence shown here is derived from an EMBL/GenBank/DDBJ whole genome shotgun (WGS) entry which is preliminary data.</text>
</comment>
<dbReference type="SMART" id="SM00355">
    <property type="entry name" value="ZnF_C2H2"/>
    <property type="match status" value="2"/>
</dbReference>
<feature type="compositionally biased region" description="Polar residues" evidence="8">
    <location>
        <begin position="1"/>
        <end position="11"/>
    </location>
</feature>
<dbReference type="InterPro" id="IPR051059">
    <property type="entry name" value="VerF-like"/>
</dbReference>
<dbReference type="PANTHER" id="PTHR40626">
    <property type="entry name" value="MIP31509P"/>
    <property type="match status" value="1"/>
</dbReference>
<evidence type="ECO:0000256" key="2">
    <source>
        <dbReference type="ARBA" id="ARBA00022723"/>
    </source>
</evidence>
<dbReference type="GO" id="GO:0000981">
    <property type="term" value="F:DNA-binding transcription factor activity, RNA polymerase II-specific"/>
    <property type="evidence" value="ECO:0007669"/>
    <property type="project" value="InterPro"/>
</dbReference>
<dbReference type="GO" id="GO:0000785">
    <property type="term" value="C:chromatin"/>
    <property type="evidence" value="ECO:0007669"/>
    <property type="project" value="TreeGrafter"/>
</dbReference>
<keyword evidence="2" id="KW-0479">Metal-binding</keyword>
<evidence type="ECO:0000256" key="3">
    <source>
        <dbReference type="ARBA" id="ARBA00022737"/>
    </source>
</evidence>
<evidence type="ECO:0000256" key="7">
    <source>
        <dbReference type="PROSITE-ProRule" id="PRU00042"/>
    </source>
</evidence>
<evidence type="ECO:0000313" key="11">
    <source>
        <dbReference type="Proteomes" id="UP000462212"/>
    </source>
</evidence>
<keyword evidence="3" id="KW-0677">Repeat</keyword>
<dbReference type="PROSITE" id="PS00028">
    <property type="entry name" value="ZINC_FINGER_C2H2_1"/>
    <property type="match status" value="2"/>
</dbReference>
<keyword evidence="4 7" id="KW-0863">Zinc-finger</keyword>
<dbReference type="InterPro" id="IPR007219">
    <property type="entry name" value="XnlR_reg_dom"/>
</dbReference>
<feature type="region of interest" description="Disordered" evidence="8">
    <location>
        <begin position="330"/>
        <end position="436"/>
    </location>
</feature>
<evidence type="ECO:0000256" key="6">
    <source>
        <dbReference type="ARBA" id="ARBA00023242"/>
    </source>
</evidence>
<dbReference type="PROSITE" id="PS50157">
    <property type="entry name" value="ZINC_FINGER_C2H2_2"/>
    <property type="match status" value="1"/>
</dbReference>
<feature type="compositionally biased region" description="Polar residues" evidence="8">
    <location>
        <begin position="363"/>
        <end position="377"/>
    </location>
</feature>
<reference evidence="10 11" key="1">
    <citation type="submission" date="2018-05" db="EMBL/GenBank/DDBJ databases">
        <title>Genome sequencing and assembly of the regulated plant pathogen Lachnellula willkommii and related sister species for the development of diagnostic species identification markers.</title>
        <authorList>
            <person name="Giroux E."/>
            <person name="Bilodeau G."/>
        </authorList>
    </citation>
    <scope>NUCLEOTIDE SEQUENCE [LARGE SCALE GENOMIC DNA]</scope>
    <source>
        <strain evidence="10 11">CBS 197.66</strain>
    </source>
</reference>
<name>A0A8H8RU95_9HELO</name>
<evidence type="ECO:0000256" key="4">
    <source>
        <dbReference type="ARBA" id="ARBA00022771"/>
    </source>
</evidence>
<dbReference type="Proteomes" id="UP000462212">
    <property type="component" value="Unassembled WGS sequence"/>
</dbReference>
<keyword evidence="11" id="KW-1185">Reference proteome</keyword>
<feature type="compositionally biased region" description="Polar residues" evidence="8">
    <location>
        <begin position="167"/>
        <end position="180"/>
    </location>
</feature>
<dbReference type="SUPFAM" id="SSF57667">
    <property type="entry name" value="beta-beta-alpha zinc fingers"/>
    <property type="match status" value="1"/>
</dbReference>
<keyword evidence="5" id="KW-0862">Zinc</keyword>
<dbReference type="CDD" id="cd12148">
    <property type="entry name" value="fungal_TF_MHR"/>
    <property type="match status" value="1"/>
</dbReference>
<feature type="compositionally biased region" description="Polar residues" evidence="8">
    <location>
        <begin position="386"/>
        <end position="406"/>
    </location>
</feature>
<evidence type="ECO:0000313" key="10">
    <source>
        <dbReference type="EMBL" id="TVY41084.1"/>
    </source>
</evidence>
<feature type="domain" description="C2H2-type" evidence="9">
    <location>
        <begin position="36"/>
        <end position="65"/>
    </location>
</feature>
<feature type="compositionally biased region" description="Polar residues" evidence="8">
    <location>
        <begin position="334"/>
        <end position="351"/>
    </location>
</feature>
<dbReference type="GO" id="GO:0000978">
    <property type="term" value="F:RNA polymerase II cis-regulatory region sequence-specific DNA binding"/>
    <property type="evidence" value="ECO:0007669"/>
    <property type="project" value="InterPro"/>
</dbReference>
<dbReference type="PANTHER" id="PTHR40626:SF18">
    <property type="entry name" value="NICOTINATE CATABOLISM CLUSTER-SPECIFIC TRANSCRIPTION FACTOR"/>
    <property type="match status" value="1"/>
</dbReference>
<feature type="region of interest" description="Disordered" evidence="8">
    <location>
        <begin position="114"/>
        <end position="206"/>
    </location>
</feature>
<dbReference type="Gene3D" id="3.30.160.60">
    <property type="entry name" value="Classic Zinc Finger"/>
    <property type="match status" value="1"/>
</dbReference>
<evidence type="ECO:0000256" key="5">
    <source>
        <dbReference type="ARBA" id="ARBA00022833"/>
    </source>
</evidence>